<name>A0A3N6XYH0_9ACTN</name>
<comment type="caution">
    <text evidence="1">The sequence shown here is derived from an EMBL/GenBank/DDBJ whole genome shotgun (WGS) entry which is preliminary data.</text>
</comment>
<accession>A0A3N6XYH0</accession>
<dbReference type="AlphaFoldDB" id="A0A3N6XYH0"/>
<gene>
    <name evidence="1" type="ORF">EHW97_12105</name>
</gene>
<evidence type="ECO:0000313" key="2">
    <source>
        <dbReference type="Proteomes" id="UP000275225"/>
    </source>
</evidence>
<organism evidence="1 2">
    <name type="scientific">Aeromicrobium camelliae</name>
    <dbReference type="NCBI Taxonomy" id="1538144"/>
    <lineage>
        <taxon>Bacteria</taxon>
        <taxon>Bacillati</taxon>
        <taxon>Actinomycetota</taxon>
        <taxon>Actinomycetes</taxon>
        <taxon>Propionibacteriales</taxon>
        <taxon>Nocardioidaceae</taxon>
        <taxon>Aeromicrobium</taxon>
    </lineage>
</organism>
<reference evidence="1 2" key="1">
    <citation type="submission" date="2018-11" db="EMBL/GenBank/DDBJ databases">
        <authorList>
            <person name="Li F."/>
        </authorList>
    </citation>
    <scope>NUCLEOTIDE SEQUENCE [LARGE SCALE GENOMIC DNA]</scope>
    <source>
        <strain evidence="1 2">YS17T</strain>
    </source>
</reference>
<dbReference type="RefSeq" id="WP_124237434.1">
    <property type="nucleotide sequence ID" value="NZ_JBHUFI010000014.1"/>
</dbReference>
<dbReference type="EMBL" id="RQJX01000017">
    <property type="protein sequence ID" value="RQN02774.1"/>
    <property type="molecule type" value="Genomic_DNA"/>
</dbReference>
<evidence type="ECO:0000313" key="1">
    <source>
        <dbReference type="EMBL" id="RQN02774.1"/>
    </source>
</evidence>
<evidence type="ECO:0008006" key="3">
    <source>
        <dbReference type="Google" id="ProtNLM"/>
    </source>
</evidence>
<proteinExistence type="predicted"/>
<dbReference type="OrthoDB" id="3268477at2"/>
<keyword evidence="2" id="KW-1185">Reference proteome</keyword>
<sequence length="65" mass="7345">MSSDSDGPKYYYCFKHQTVEGEDGCRGADRMGPYDTPEEAARALEIAEARNEAWDNDPAWNDPDE</sequence>
<protein>
    <recommendedName>
        <fullName evidence="3">SPOR domain-containing protein</fullName>
    </recommendedName>
</protein>
<dbReference type="Proteomes" id="UP000275225">
    <property type="component" value="Unassembled WGS sequence"/>
</dbReference>